<dbReference type="AlphaFoldDB" id="A0A1I4AU15"/>
<dbReference type="Pfam" id="PF07386">
    <property type="entry name" value="DUF1499"/>
    <property type="match status" value="1"/>
</dbReference>
<dbReference type="RefSeq" id="WP_244503507.1">
    <property type="nucleotide sequence ID" value="NZ_FOSZ01000001.1"/>
</dbReference>
<proteinExistence type="predicted"/>
<dbReference type="STRING" id="1280847.SAMN04488036_101569"/>
<keyword evidence="2" id="KW-1185">Reference proteome</keyword>
<evidence type="ECO:0000313" key="1">
    <source>
        <dbReference type="EMBL" id="SFK59361.1"/>
    </source>
</evidence>
<reference evidence="2" key="1">
    <citation type="submission" date="2016-10" db="EMBL/GenBank/DDBJ databases">
        <authorList>
            <person name="Varghese N."/>
            <person name="Submissions S."/>
        </authorList>
    </citation>
    <scope>NUCLEOTIDE SEQUENCE [LARGE SCALE GENOMIC DNA]</scope>
    <source>
        <strain evidence="2">DSM 28453</strain>
    </source>
</reference>
<dbReference type="EMBL" id="FOSZ01000001">
    <property type="protein sequence ID" value="SFK59361.1"/>
    <property type="molecule type" value="Genomic_DNA"/>
</dbReference>
<accession>A0A1I4AU15</accession>
<gene>
    <name evidence="1" type="ORF">SAMN04488036_101569</name>
</gene>
<name>A0A1I4AU15_9RHOB</name>
<protein>
    <recommendedName>
        <fullName evidence="3">DUF1499 domain-containing protein</fullName>
    </recommendedName>
</protein>
<dbReference type="InterPro" id="IPR010865">
    <property type="entry name" value="DUF1499"/>
</dbReference>
<sequence>MTIAAVVLLLGFGLLAYVRLAPSDVARWHVAGDISKNSEGQNSVRRLVDAGPDGLAKFAEAALRDPRTEVLAGSAEDGLITVITRTRSIGYPDYTTAWMQDGQLAIYGRSRFGRKDFGVNAARVDRWIGALSAP</sequence>
<evidence type="ECO:0008006" key="3">
    <source>
        <dbReference type="Google" id="ProtNLM"/>
    </source>
</evidence>
<evidence type="ECO:0000313" key="2">
    <source>
        <dbReference type="Proteomes" id="UP000198851"/>
    </source>
</evidence>
<organism evidence="1 2">
    <name type="scientific">Shimia haliotis</name>
    <dbReference type="NCBI Taxonomy" id="1280847"/>
    <lineage>
        <taxon>Bacteria</taxon>
        <taxon>Pseudomonadati</taxon>
        <taxon>Pseudomonadota</taxon>
        <taxon>Alphaproteobacteria</taxon>
        <taxon>Rhodobacterales</taxon>
        <taxon>Roseobacteraceae</taxon>
    </lineage>
</organism>
<dbReference type="Proteomes" id="UP000198851">
    <property type="component" value="Unassembled WGS sequence"/>
</dbReference>